<dbReference type="SUPFAM" id="SSF53448">
    <property type="entry name" value="Nucleotide-diphospho-sugar transferases"/>
    <property type="match status" value="1"/>
</dbReference>
<gene>
    <name evidence="24" type="ORF">PVAND_002610</name>
</gene>
<keyword evidence="6" id="KW-0328">Glycosyltransferase</keyword>
<evidence type="ECO:0000256" key="11">
    <source>
        <dbReference type="ARBA" id="ARBA00022968"/>
    </source>
</evidence>
<keyword evidence="14 21" id="KW-0472">Membrane</keyword>
<accession>A0A9J6BSN5</accession>
<evidence type="ECO:0000256" key="14">
    <source>
        <dbReference type="ARBA" id="ARBA00023136"/>
    </source>
</evidence>
<feature type="transmembrane region" description="Helical" evidence="21">
    <location>
        <begin position="21"/>
        <end position="40"/>
    </location>
</feature>
<keyword evidence="12 21" id="KW-1133">Transmembrane helix</keyword>
<keyword evidence="25" id="KW-1185">Reference proteome</keyword>
<comment type="cofactor">
    <cofactor evidence="1">
        <name>Mn(2+)</name>
        <dbReference type="ChEBI" id="CHEBI:29035"/>
    </cofactor>
</comment>
<comment type="caution">
    <text evidence="24">The sequence shown here is derived from an EMBL/GenBank/DDBJ whole genome shotgun (WGS) entry which is preliminary data.</text>
</comment>
<keyword evidence="8 21" id="KW-0812">Transmembrane</keyword>
<dbReference type="InterPro" id="IPR015338">
    <property type="entry name" value="GT64_dom"/>
</dbReference>
<feature type="domain" description="Exostosin GT47" evidence="22">
    <location>
        <begin position="199"/>
        <end position="524"/>
    </location>
</feature>
<keyword evidence="9" id="KW-0479">Metal-binding</keyword>
<keyword evidence="7" id="KW-0808">Transferase</keyword>
<dbReference type="GO" id="GO:0001888">
    <property type="term" value="F:glucuronyl-galactosyl-proteoglycan 4-alpha-N-acetylglucosaminyltransferase activity"/>
    <property type="evidence" value="ECO:0007669"/>
    <property type="project" value="UniProtKB-EC"/>
</dbReference>
<evidence type="ECO:0000256" key="18">
    <source>
        <dbReference type="ARBA" id="ARBA00050948"/>
    </source>
</evidence>
<dbReference type="InterPro" id="IPR029044">
    <property type="entry name" value="Nucleotide-diphossugar_trans"/>
</dbReference>
<dbReference type="GO" id="GO:0005794">
    <property type="term" value="C:Golgi apparatus"/>
    <property type="evidence" value="ECO:0007669"/>
    <property type="project" value="UniProtKB-SubCell"/>
</dbReference>
<keyword evidence="13" id="KW-0333">Golgi apparatus</keyword>
<comment type="similarity">
    <text evidence="5">Belongs to the glycosyltransferase 47 family.</text>
</comment>
<evidence type="ECO:0000256" key="1">
    <source>
        <dbReference type="ARBA" id="ARBA00001936"/>
    </source>
</evidence>
<reference evidence="24" key="1">
    <citation type="submission" date="2021-03" db="EMBL/GenBank/DDBJ databases">
        <title>Chromosome level genome of the anhydrobiotic midge Polypedilum vanderplanki.</title>
        <authorList>
            <person name="Yoshida Y."/>
            <person name="Kikawada T."/>
            <person name="Gusev O."/>
        </authorList>
    </citation>
    <scope>NUCLEOTIDE SEQUENCE</scope>
    <source>
        <strain evidence="24">NIAS01</strain>
        <tissue evidence="24">Whole body or cell culture</tissue>
    </source>
</reference>
<comment type="pathway">
    <text evidence="4">Glycan metabolism; heparan sulfate biosynthesis.</text>
</comment>
<evidence type="ECO:0000256" key="19">
    <source>
        <dbReference type="ARBA" id="ARBA00066812"/>
    </source>
</evidence>
<dbReference type="InterPro" id="IPR052376">
    <property type="entry name" value="Oxidative_Scav/Glycosyltrans"/>
</dbReference>
<dbReference type="Pfam" id="PF03016">
    <property type="entry name" value="Exostosin_GT47"/>
    <property type="match status" value="1"/>
</dbReference>
<name>A0A9J6BSN5_POLVA</name>
<comment type="subcellular location">
    <subcellularLocation>
        <location evidence="3">Endoplasmic reticulum membrane</location>
        <topology evidence="3">Single-pass type II membrane protein</topology>
    </subcellularLocation>
    <subcellularLocation>
        <location evidence="2">Golgi apparatus</location>
    </subcellularLocation>
</comment>
<evidence type="ECO:0000256" key="17">
    <source>
        <dbReference type="ARBA" id="ARBA00023211"/>
    </source>
</evidence>
<keyword evidence="11" id="KW-0735">Signal-anchor</keyword>
<evidence type="ECO:0000259" key="23">
    <source>
        <dbReference type="Pfam" id="PF09258"/>
    </source>
</evidence>
<evidence type="ECO:0000256" key="6">
    <source>
        <dbReference type="ARBA" id="ARBA00022676"/>
    </source>
</evidence>
<dbReference type="GO" id="GO:0046872">
    <property type="term" value="F:metal ion binding"/>
    <property type="evidence" value="ECO:0007669"/>
    <property type="project" value="UniProtKB-KW"/>
</dbReference>
<evidence type="ECO:0000256" key="10">
    <source>
        <dbReference type="ARBA" id="ARBA00022824"/>
    </source>
</evidence>
<evidence type="ECO:0000256" key="4">
    <source>
        <dbReference type="ARBA" id="ARBA00005093"/>
    </source>
</evidence>
<evidence type="ECO:0000256" key="16">
    <source>
        <dbReference type="ARBA" id="ARBA00023180"/>
    </source>
</evidence>
<dbReference type="PANTHER" id="PTHR39082">
    <property type="entry name" value="PHOSPHOLIPASE C-BETA-2-RELATED"/>
    <property type="match status" value="1"/>
</dbReference>
<keyword evidence="10" id="KW-0256">Endoplasmic reticulum</keyword>
<feature type="domain" description="Glycosyl transferase 64" evidence="23">
    <location>
        <begin position="686"/>
        <end position="926"/>
    </location>
</feature>
<dbReference type="PANTHER" id="PTHR39082:SF1">
    <property type="entry name" value="SCAVENGER RECEPTOR CLASS A MEMBER 3"/>
    <property type="match status" value="1"/>
</dbReference>
<evidence type="ECO:0000256" key="5">
    <source>
        <dbReference type="ARBA" id="ARBA00010271"/>
    </source>
</evidence>
<organism evidence="24 25">
    <name type="scientific">Polypedilum vanderplanki</name>
    <name type="common">Sleeping chironomid midge</name>
    <dbReference type="NCBI Taxonomy" id="319348"/>
    <lineage>
        <taxon>Eukaryota</taxon>
        <taxon>Metazoa</taxon>
        <taxon>Ecdysozoa</taxon>
        <taxon>Arthropoda</taxon>
        <taxon>Hexapoda</taxon>
        <taxon>Insecta</taxon>
        <taxon>Pterygota</taxon>
        <taxon>Neoptera</taxon>
        <taxon>Endopterygota</taxon>
        <taxon>Diptera</taxon>
        <taxon>Nematocera</taxon>
        <taxon>Chironomoidea</taxon>
        <taxon>Chironomidae</taxon>
        <taxon>Chironominae</taxon>
        <taxon>Polypedilum</taxon>
        <taxon>Polypedilum</taxon>
    </lineage>
</organism>
<evidence type="ECO:0000256" key="13">
    <source>
        <dbReference type="ARBA" id="ARBA00023034"/>
    </source>
</evidence>
<dbReference type="GO" id="GO:0015012">
    <property type="term" value="P:heparan sulfate proteoglycan biosynthetic process"/>
    <property type="evidence" value="ECO:0007669"/>
    <property type="project" value="UniProtKB-ARBA"/>
</dbReference>
<keyword evidence="20" id="KW-0175">Coiled coil</keyword>
<comment type="catalytic activity">
    <reaction evidence="18">
        <text>3-O-(beta-D-GlcA-(1-&gt;3)-beta-D-Gal-(1-&gt;3)-beta-D-Gal-(1-&gt;4)-beta-D-Xyl)-L-seryl-[protein] + UDP-N-acetyl-alpha-D-glucosamine = 3-O-(alpha-D-GlcNAc-(1-&gt;4)-beta-D-GlcA-(1-&gt;3)-beta-D-Gal-(1-&gt;3)-beta-D-Gal-(1-&gt;4)-beta-D-Xyl)-L-seryl-[protein] + UDP + H(+)</text>
        <dbReference type="Rhea" id="RHEA:16221"/>
        <dbReference type="Rhea" id="RHEA-COMP:12573"/>
        <dbReference type="Rhea" id="RHEA-COMP:12574"/>
        <dbReference type="ChEBI" id="CHEBI:15378"/>
        <dbReference type="ChEBI" id="CHEBI:57705"/>
        <dbReference type="ChEBI" id="CHEBI:58223"/>
        <dbReference type="ChEBI" id="CHEBI:132093"/>
        <dbReference type="ChEBI" id="CHEBI:132104"/>
        <dbReference type="EC" id="2.4.1.223"/>
    </reaction>
</comment>
<evidence type="ECO:0000256" key="21">
    <source>
        <dbReference type="SAM" id="Phobius"/>
    </source>
</evidence>
<feature type="coiled-coil region" evidence="20">
    <location>
        <begin position="84"/>
        <end position="146"/>
    </location>
</feature>
<dbReference type="EMBL" id="JADBJN010000003">
    <property type="protein sequence ID" value="KAG5672483.1"/>
    <property type="molecule type" value="Genomic_DNA"/>
</dbReference>
<keyword evidence="15" id="KW-1015">Disulfide bond</keyword>
<evidence type="ECO:0000256" key="12">
    <source>
        <dbReference type="ARBA" id="ARBA00022989"/>
    </source>
</evidence>
<proteinExistence type="inferred from homology"/>
<dbReference type="Proteomes" id="UP001107558">
    <property type="component" value="Chromosome 3"/>
</dbReference>
<evidence type="ECO:0000259" key="22">
    <source>
        <dbReference type="Pfam" id="PF03016"/>
    </source>
</evidence>
<protein>
    <recommendedName>
        <fullName evidence="19">glucuronosyl-galactosyl-proteoglycan 4-alpha-N-acetylglucosaminyltransferase</fullName>
        <ecNumber evidence="19">2.4.1.223</ecNumber>
    </recommendedName>
</protein>
<dbReference type="FunFam" id="3.90.550.10:FF:000033">
    <property type="entry name" value="Exostosin-like glycosyltransferase 3"/>
    <property type="match status" value="1"/>
</dbReference>
<dbReference type="OrthoDB" id="5954868at2759"/>
<evidence type="ECO:0000256" key="8">
    <source>
        <dbReference type="ARBA" id="ARBA00022692"/>
    </source>
</evidence>
<sequence length="941" mass="108633">MFMMTSNISYHSMKGTNLKNRCIRLTFVVFLTFLFFYFLIHHFLSDADSSIQNVNYYKSRYRLENIENYEDFSALKATDLKQRIAEMLKIKSTVSAELRELEAKRQKLQLDISGYNAKIDELKQELSRQQTELNRLKISVEQAQVAQREAVLRNTPELALPKALYSNVLPKNYKPLLASEYLKCKMSNCFDHSRCSITSSFPIYLYDPDVVSVTNQGYEIDIFLKTTIKQTFGYNAHLTKDPKIACIFLILVGEALSDQETLRNNRYANTVDMKAPLSSEILNVTALYKLKYWASDGRNHVLLNLARRDLSTGSRNVFANVNTGRAMLVQSTFNENQFRQGFDLIVPPILGSPGGDVWQECSQMLPARRKYLLSFQGEMTAINKSNSQISDEQQLDEFIIEHLKEISNGMHSDKFYLQFECIPATEQTNLAAIEDWYLCGTDNSRRTILKDSTFALVLVPERSIISSTLLQARIYESLRAGAIPIILGGDQIELPFSEMIEWRRAVMFLPKARVTELHFLLRSVPDIDLLFMRRQGRLIWERYLSSVQATIDTIVANIRDRLGIPPKPIAAVKAVSVFNSTFIPLKSDPPIMDIEPEESLGPIEPPYPSPQFRRNYTVFLTQRREIWNDWADPFNLYPHLPFDPVLPSDAKFIGSNLGFRPIGKGVGGTGKEFGESLGGNHPREQFTIVILTYEREQVLMDSLSRLYGLPYLHKVIVVWNSPKPPLEDLRWPEIGVQVEVVKAARNSLNNRFLPYDAIETEAVLSVDDDAHLRHDEILFGFRVWREHRDQIVGFPGRYHAWNINGAWNYNSNYSCELSMVLTGAAFFHKYYTYLYTYWLPQAIRDKVDEYMNCEDIAMNFLVSHITRQPPKKVTSRWTFRCPVCPVSLSEDDTHFQERHKCINFFSKVFGYTPLLNTQYRADSILFKTRIPHDKQKCFKFI</sequence>
<dbReference type="AlphaFoldDB" id="A0A9J6BSN5"/>
<evidence type="ECO:0000256" key="9">
    <source>
        <dbReference type="ARBA" id="ARBA00022723"/>
    </source>
</evidence>
<evidence type="ECO:0000313" key="25">
    <source>
        <dbReference type="Proteomes" id="UP001107558"/>
    </source>
</evidence>
<keyword evidence="17" id="KW-0464">Manganese</keyword>
<evidence type="ECO:0000256" key="3">
    <source>
        <dbReference type="ARBA" id="ARBA00004648"/>
    </source>
</evidence>
<evidence type="ECO:0000256" key="2">
    <source>
        <dbReference type="ARBA" id="ARBA00004555"/>
    </source>
</evidence>
<dbReference type="InterPro" id="IPR040911">
    <property type="entry name" value="Exostosin_GT47"/>
</dbReference>
<keyword evidence="16" id="KW-0325">Glycoprotein</keyword>
<evidence type="ECO:0000256" key="15">
    <source>
        <dbReference type="ARBA" id="ARBA00023157"/>
    </source>
</evidence>
<dbReference type="EC" id="2.4.1.223" evidence="19"/>
<evidence type="ECO:0000256" key="20">
    <source>
        <dbReference type="SAM" id="Coils"/>
    </source>
</evidence>
<evidence type="ECO:0000313" key="24">
    <source>
        <dbReference type="EMBL" id="KAG5672483.1"/>
    </source>
</evidence>
<dbReference type="Pfam" id="PF09258">
    <property type="entry name" value="Glyco_transf_64"/>
    <property type="match status" value="1"/>
</dbReference>
<dbReference type="GO" id="GO:0005789">
    <property type="term" value="C:endoplasmic reticulum membrane"/>
    <property type="evidence" value="ECO:0007669"/>
    <property type="project" value="UniProtKB-SubCell"/>
</dbReference>
<dbReference type="Gene3D" id="3.90.550.10">
    <property type="entry name" value="Spore Coat Polysaccharide Biosynthesis Protein SpsA, Chain A"/>
    <property type="match status" value="1"/>
</dbReference>
<evidence type="ECO:0000256" key="7">
    <source>
        <dbReference type="ARBA" id="ARBA00022679"/>
    </source>
</evidence>